<evidence type="ECO:0000313" key="2">
    <source>
        <dbReference type="EMBL" id="SNR90112.1"/>
    </source>
</evidence>
<keyword evidence="3" id="KW-1185">Reference proteome</keyword>
<organism evidence="2 3">
    <name type="scientific">Actinomadura mexicana</name>
    <dbReference type="NCBI Taxonomy" id="134959"/>
    <lineage>
        <taxon>Bacteria</taxon>
        <taxon>Bacillati</taxon>
        <taxon>Actinomycetota</taxon>
        <taxon>Actinomycetes</taxon>
        <taxon>Streptosporangiales</taxon>
        <taxon>Thermomonosporaceae</taxon>
        <taxon>Actinomadura</taxon>
    </lineage>
</organism>
<name>A0A239A3W0_9ACTN</name>
<reference evidence="3" key="1">
    <citation type="submission" date="2017-06" db="EMBL/GenBank/DDBJ databases">
        <authorList>
            <person name="Varghese N."/>
            <person name="Submissions S."/>
        </authorList>
    </citation>
    <scope>NUCLEOTIDE SEQUENCE [LARGE SCALE GENOMIC DNA]</scope>
    <source>
        <strain evidence="3">DSM 44485</strain>
    </source>
</reference>
<dbReference type="AlphaFoldDB" id="A0A239A3W0"/>
<evidence type="ECO:0000256" key="1">
    <source>
        <dbReference type="SAM" id="MobiDB-lite"/>
    </source>
</evidence>
<protein>
    <submittedName>
        <fullName evidence="2">Uncharacterized protein</fullName>
    </submittedName>
</protein>
<accession>A0A239A3W0</accession>
<dbReference type="RefSeq" id="WP_089313617.1">
    <property type="nucleotide sequence ID" value="NZ_FZNP01000008.1"/>
</dbReference>
<dbReference type="EMBL" id="FZNP01000008">
    <property type="protein sequence ID" value="SNR90112.1"/>
    <property type="molecule type" value="Genomic_DNA"/>
</dbReference>
<dbReference type="Proteomes" id="UP000198420">
    <property type="component" value="Unassembled WGS sequence"/>
</dbReference>
<gene>
    <name evidence="2" type="ORF">SAMN06265355_108169</name>
</gene>
<sequence length="297" mass="33286">MEETVKIGRPTSGSPLDLATRRRVQRPGTVSQRAVPYGDFSEAQRHATAEEIVEVIDRYADPQECRRHLRRYCRLRVIATHREALEFLDGGHGVKSYIDLRAVATDREALEVLEGGHCVQSYIRLRAVATHEEALEVLDGEKSAFGPYIKLRKNLEHRKALRVARTGVPADAFLEISQVATLEEALEALQGLSEDEHVSGYSAFYRLARGLGATHERIIACVLRFSLNADGAWTYTASDAEMALRWFCESLLIGAGISEEEIEEWEQAMSCPSNPSWCPPGQPSREEVLAWVRMPSH</sequence>
<evidence type="ECO:0000313" key="3">
    <source>
        <dbReference type="Proteomes" id="UP000198420"/>
    </source>
</evidence>
<feature type="region of interest" description="Disordered" evidence="1">
    <location>
        <begin position="1"/>
        <end position="31"/>
    </location>
</feature>
<proteinExistence type="predicted"/>